<dbReference type="KEGG" id="mgik:GO620_017015"/>
<dbReference type="AlphaFoldDB" id="A0A6I4HVN0"/>
<accession>A0A6I4HVN0</accession>
<proteinExistence type="predicted"/>
<feature type="region of interest" description="Disordered" evidence="1">
    <location>
        <begin position="37"/>
        <end position="74"/>
    </location>
</feature>
<dbReference type="Proteomes" id="UP000429232">
    <property type="component" value="Chromosome"/>
</dbReference>
<name>A0A6I4HVN0_9SPHI</name>
<evidence type="ECO:0000256" key="2">
    <source>
        <dbReference type="SAM" id="SignalP"/>
    </source>
</evidence>
<protein>
    <recommendedName>
        <fullName evidence="5">Colicin import membrane protein</fullName>
    </recommendedName>
</protein>
<reference evidence="3 4" key="1">
    <citation type="submission" date="2020-12" db="EMBL/GenBank/DDBJ databases">
        <title>HMF7856_wgs.fasta genome submission.</title>
        <authorList>
            <person name="Kang H."/>
            <person name="Kim H."/>
            <person name="Joh K."/>
        </authorList>
    </citation>
    <scope>NUCLEOTIDE SEQUENCE [LARGE SCALE GENOMIC DNA]</scope>
    <source>
        <strain evidence="3 4">HMF7856</strain>
    </source>
</reference>
<organism evidence="3 4">
    <name type="scientific">Mucilaginibacter ginkgonis</name>
    <dbReference type="NCBI Taxonomy" id="2682091"/>
    <lineage>
        <taxon>Bacteria</taxon>
        <taxon>Pseudomonadati</taxon>
        <taxon>Bacteroidota</taxon>
        <taxon>Sphingobacteriia</taxon>
        <taxon>Sphingobacteriales</taxon>
        <taxon>Sphingobacteriaceae</taxon>
        <taxon>Mucilaginibacter</taxon>
    </lineage>
</organism>
<evidence type="ECO:0000313" key="3">
    <source>
        <dbReference type="EMBL" id="QQL49843.1"/>
    </source>
</evidence>
<feature type="signal peptide" evidence="2">
    <location>
        <begin position="1"/>
        <end position="22"/>
    </location>
</feature>
<evidence type="ECO:0000256" key="1">
    <source>
        <dbReference type="SAM" id="MobiDB-lite"/>
    </source>
</evidence>
<dbReference type="RefSeq" id="WP_157523446.1">
    <property type="nucleotide sequence ID" value="NZ_CP066775.1"/>
</dbReference>
<feature type="chain" id="PRO_5043523422" description="Colicin import membrane protein" evidence="2">
    <location>
        <begin position="23"/>
        <end position="124"/>
    </location>
</feature>
<dbReference type="EMBL" id="CP066775">
    <property type="protein sequence ID" value="QQL49843.1"/>
    <property type="molecule type" value="Genomic_DNA"/>
</dbReference>
<feature type="compositionally biased region" description="Basic and acidic residues" evidence="1">
    <location>
        <begin position="40"/>
        <end position="57"/>
    </location>
</feature>
<gene>
    <name evidence="3" type="ORF">GO620_017015</name>
</gene>
<sequence>MKKLFKPVLFAAALFGATQVHAQSGIKKAAKNVGHATSKAAKDVAHSTSDAAKDVGHAGKKTGQKTAEIASKGASAVADKRFDGKYGPGGEKIYINSDAKYYYVNKKGEHVFVTKEQLRDNPPM</sequence>
<evidence type="ECO:0000313" key="4">
    <source>
        <dbReference type="Proteomes" id="UP000429232"/>
    </source>
</evidence>
<keyword evidence="4" id="KW-1185">Reference proteome</keyword>
<evidence type="ECO:0008006" key="5">
    <source>
        <dbReference type="Google" id="ProtNLM"/>
    </source>
</evidence>
<keyword evidence="2" id="KW-0732">Signal</keyword>